<evidence type="ECO:0000256" key="4">
    <source>
        <dbReference type="ARBA" id="ARBA00022741"/>
    </source>
</evidence>
<protein>
    <recommendedName>
        <fullName evidence="1">non-specific serine/threonine protein kinase</fullName>
        <ecNumber evidence="1">2.7.11.1</ecNumber>
    </recommendedName>
</protein>
<dbReference type="RefSeq" id="WP_090803363.1">
    <property type="nucleotide sequence ID" value="NZ_BOND01000029.1"/>
</dbReference>
<dbReference type="InterPro" id="IPR011009">
    <property type="entry name" value="Kinase-like_dom_sf"/>
</dbReference>
<evidence type="ECO:0000256" key="7">
    <source>
        <dbReference type="PROSITE-ProRule" id="PRU10141"/>
    </source>
</evidence>
<proteinExistence type="predicted"/>
<dbReference type="AlphaFoldDB" id="A0A1H3UPD6"/>
<dbReference type="PROSITE" id="PS50011">
    <property type="entry name" value="PROTEIN_KINASE_DOM"/>
    <property type="match status" value="1"/>
</dbReference>
<dbReference type="InterPro" id="IPR017441">
    <property type="entry name" value="Protein_kinase_ATP_BS"/>
</dbReference>
<keyword evidence="6 7" id="KW-0067">ATP-binding</keyword>
<evidence type="ECO:0000313" key="9">
    <source>
        <dbReference type="EMBL" id="SDZ64217.1"/>
    </source>
</evidence>
<dbReference type="Proteomes" id="UP000199632">
    <property type="component" value="Unassembled WGS sequence"/>
</dbReference>
<sequence>MTAETVLAGRYVLDEVIGTGGMGRVWRAHDPVLGRAVAVKEVLAQPWLGADRWQQTLREARAASRLRHPNVVAILDVLQTDRSWIVMEYVPGRSLHEVVADRGPFDPEETARIGLELLSALDAAHRAGILHRDVKPQNVLLADDGRVVLTDFGLAVAAEGGVTIPRQVLGSPDFVAPEFARTGASTVACDLWSLGATLYALVEGVAPYHRPSVVATLTALAAGPPDPLRRAGPLAPVILRLLDRDPGRRPDAARIRQLLEAVADGEPPEPGPGRRVVRAARGLALRHRWRVVLAGAAALTLASVGTAAAVALPADEPAPGPPAVHACLNAGPEPGATSPGGGTGAFALPPGWRWHTDETGFTVAVPATWTRFQAGSAVCFRDQIGTRTLAVDPTVTPTPEPADYWLRAEPELRVLPGYERLRIGPVRAAAGGADWEFTWSGRHARRVTVTTDPGRAYALSWFTDDAAWPRDQDLFRLVLSSYRGVS</sequence>
<dbReference type="GO" id="GO:0005524">
    <property type="term" value="F:ATP binding"/>
    <property type="evidence" value="ECO:0007669"/>
    <property type="project" value="UniProtKB-UniRule"/>
</dbReference>
<dbReference type="Gene3D" id="3.30.200.20">
    <property type="entry name" value="Phosphorylase Kinase, domain 1"/>
    <property type="match status" value="1"/>
</dbReference>
<evidence type="ECO:0000256" key="2">
    <source>
        <dbReference type="ARBA" id="ARBA00022527"/>
    </source>
</evidence>
<dbReference type="EC" id="2.7.11.1" evidence="1"/>
<dbReference type="GO" id="GO:0004674">
    <property type="term" value="F:protein serine/threonine kinase activity"/>
    <property type="evidence" value="ECO:0007669"/>
    <property type="project" value="UniProtKB-KW"/>
</dbReference>
<evidence type="ECO:0000256" key="6">
    <source>
        <dbReference type="ARBA" id="ARBA00022840"/>
    </source>
</evidence>
<dbReference type="PANTHER" id="PTHR43289:SF6">
    <property type="entry name" value="SERINE_THREONINE-PROTEIN KINASE NEKL-3"/>
    <property type="match status" value="1"/>
</dbReference>
<dbReference type="CDD" id="cd14014">
    <property type="entry name" value="STKc_PknB_like"/>
    <property type="match status" value="1"/>
</dbReference>
<keyword evidence="2 9" id="KW-0723">Serine/threonine-protein kinase</keyword>
<dbReference type="SUPFAM" id="SSF56112">
    <property type="entry name" value="Protein kinase-like (PK-like)"/>
    <property type="match status" value="1"/>
</dbReference>
<dbReference type="EMBL" id="FNQB01000005">
    <property type="protein sequence ID" value="SDZ64217.1"/>
    <property type="molecule type" value="Genomic_DNA"/>
</dbReference>
<evidence type="ECO:0000256" key="3">
    <source>
        <dbReference type="ARBA" id="ARBA00022679"/>
    </source>
</evidence>
<evidence type="ECO:0000259" key="8">
    <source>
        <dbReference type="PROSITE" id="PS50011"/>
    </source>
</evidence>
<dbReference type="STRING" id="137265.SAMN05421684_7694"/>
<feature type="domain" description="Protein kinase" evidence="8">
    <location>
        <begin position="11"/>
        <end position="262"/>
    </location>
</feature>
<keyword evidence="5 9" id="KW-0418">Kinase</keyword>
<evidence type="ECO:0000256" key="1">
    <source>
        <dbReference type="ARBA" id="ARBA00012513"/>
    </source>
</evidence>
<keyword evidence="3" id="KW-0808">Transferase</keyword>
<dbReference type="PROSITE" id="PS00107">
    <property type="entry name" value="PROTEIN_KINASE_ATP"/>
    <property type="match status" value="1"/>
</dbReference>
<dbReference type="PANTHER" id="PTHR43289">
    <property type="entry name" value="MITOGEN-ACTIVATED PROTEIN KINASE KINASE KINASE 20-RELATED"/>
    <property type="match status" value="1"/>
</dbReference>
<dbReference type="SMART" id="SM00220">
    <property type="entry name" value="S_TKc"/>
    <property type="match status" value="1"/>
</dbReference>
<dbReference type="InterPro" id="IPR000719">
    <property type="entry name" value="Prot_kinase_dom"/>
</dbReference>
<dbReference type="Gene3D" id="1.10.510.10">
    <property type="entry name" value="Transferase(Phosphotransferase) domain 1"/>
    <property type="match status" value="1"/>
</dbReference>
<dbReference type="OrthoDB" id="9762169at2"/>
<name>A0A1H3UPD6_9ACTN</name>
<gene>
    <name evidence="9" type="ORF">SAMN05421684_7694</name>
</gene>
<evidence type="ECO:0000256" key="5">
    <source>
        <dbReference type="ARBA" id="ARBA00022777"/>
    </source>
</evidence>
<feature type="binding site" evidence="7">
    <location>
        <position position="40"/>
    </location>
    <ligand>
        <name>ATP</name>
        <dbReference type="ChEBI" id="CHEBI:30616"/>
    </ligand>
</feature>
<keyword evidence="4 7" id="KW-0547">Nucleotide-binding</keyword>
<accession>A0A1H3UPD6</accession>
<reference evidence="10" key="1">
    <citation type="submission" date="2016-10" db="EMBL/GenBank/DDBJ databases">
        <authorList>
            <person name="Varghese N."/>
            <person name="Submissions S."/>
        </authorList>
    </citation>
    <scope>NUCLEOTIDE SEQUENCE [LARGE SCALE GENOMIC DNA]</scope>
    <source>
        <strain evidence="10">DSM 44718</strain>
    </source>
</reference>
<dbReference type="Pfam" id="PF00069">
    <property type="entry name" value="Pkinase"/>
    <property type="match status" value="1"/>
</dbReference>
<evidence type="ECO:0000313" key="10">
    <source>
        <dbReference type="Proteomes" id="UP000199632"/>
    </source>
</evidence>
<dbReference type="PROSITE" id="PS00108">
    <property type="entry name" value="PROTEIN_KINASE_ST"/>
    <property type="match status" value="1"/>
</dbReference>
<organism evidence="9 10">
    <name type="scientific">Asanoa ishikariensis</name>
    <dbReference type="NCBI Taxonomy" id="137265"/>
    <lineage>
        <taxon>Bacteria</taxon>
        <taxon>Bacillati</taxon>
        <taxon>Actinomycetota</taxon>
        <taxon>Actinomycetes</taxon>
        <taxon>Micromonosporales</taxon>
        <taxon>Micromonosporaceae</taxon>
        <taxon>Asanoa</taxon>
    </lineage>
</organism>
<keyword evidence="10" id="KW-1185">Reference proteome</keyword>
<dbReference type="InterPro" id="IPR008271">
    <property type="entry name" value="Ser/Thr_kinase_AS"/>
</dbReference>